<protein>
    <recommendedName>
        <fullName evidence="5">Lipoprotein</fullName>
    </recommendedName>
</protein>
<evidence type="ECO:0008006" key="5">
    <source>
        <dbReference type="Google" id="ProtNLM"/>
    </source>
</evidence>
<evidence type="ECO:0000313" key="4">
    <source>
        <dbReference type="Proteomes" id="UP000886887"/>
    </source>
</evidence>
<accession>A0A9D1CRU1</accession>
<feature type="region of interest" description="Disordered" evidence="1">
    <location>
        <begin position="32"/>
        <end position="87"/>
    </location>
</feature>
<feature type="signal peptide" evidence="2">
    <location>
        <begin position="1"/>
        <end position="23"/>
    </location>
</feature>
<feature type="chain" id="PRO_5039609059" description="Lipoprotein" evidence="2">
    <location>
        <begin position="24"/>
        <end position="255"/>
    </location>
</feature>
<keyword evidence="2" id="KW-0732">Signal</keyword>
<comment type="caution">
    <text evidence="3">The sequence shown here is derived from an EMBL/GenBank/DDBJ whole genome shotgun (WGS) entry which is preliminary data.</text>
</comment>
<dbReference type="AlphaFoldDB" id="A0A9D1CRU1"/>
<name>A0A9D1CRU1_9FIRM</name>
<feature type="compositionally biased region" description="Pro residues" evidence="1">
    <location>
        <begin position="32"/>
        <end position="48"/>
    </location>
</feature>
<organism evidence="3 4">
    <name type="scientific">Candidatus Onthenecus intestinigallinarum</name>
    <dbReference type="NCBI Taxonomy" id="2840875"/>
    <lineage>
        <taxon>Bacteria</taxon>
        <taxon>Bacillati</taxon>
        <taxon>Bacillota</taxon>
        <taxon>Clostridia</taxon>
        <taxon>Eubacteriales</taxon>
        <taxon>Candidatus Onthenecus</taxon>
    </lineage>
</organism>
<reference evidence="3" key="1">
    <citation type="submission" date="2020-10" db="EMBL/GenBank/DDBJ databases">
        <authorList>
            <person name="Gilroy R."/>
        </authorList>
    </citation>
    <scope>NUCLEOTIDE SEQUENCE</scope>
    <source>
        <strain evidence="3">ChiSxjej2B14-6234</strain>
    </source>
</reference>
<reference evidence="3" key="2">
    <citation type="journal article" date="2021" name="PeerJ">
        <title>Extensive microbial diversity within the chicken gut microbiome revealed by metagenomics and culture.</title>
        <authorList>
            <person name="Gilroy R."/>
            <person name="Ravi A."/>
            <person name="Getino M."/>
            <person name="Pursley I."/>
            <person name="Horton D.L."/>
            <person name="Alikhan N.F."/>
            <person name="Baker D."/>
            <person name="Gharbi K."/>
            <person name="Hall N."/>
            <person name="Watson M."/>
            <person name="Adriaenssens E.M."/>
            <person name="Foster-Nyarko E."/>
            <person name="Jarju S."/>
            <person name="Secka A."/>
            <person name="Antonio M."/>
            <person name="Oren A."/>
            <person name="Chaudhuri R.R."/>
            <person name="La Ragione R."/>
            <person name="Hildebrand F."/>
            <person name="Pallen M.J."/>
        </authorList>
    </citation>
    <scope>NUCLEOTIDE SEQUENCE</scope>
    <source>
        <strain evidence="3">ChiSxjej2B14-6234</strain>
    </source>
</reference>
<evidence type="ECO:0000256" key="1">
    <source>
        <dbReference type="SAM" id="MobiDB-lite"/>
    </source>
</evidence>
<evidence type="ECO:0000313" key="3">
    <source>
        <dbReference type="EMBL" id="HIQ71869.1"/>
    </source>
</evidence>
<dbReference type="PROSITE" id="PS51257">
    <property type="entry name" value="PROKAR_LIPOPROTEIN"/>
    <property type="match status" value="1"/>
</dbReference>
<dbReference type="Proteomes" id="UP000886887">
    <property type="component" value="Unassembled WGS sequence"/>
</dbReference>
<proteinExistence type="predicted"/>
<dbReference type="EMBL" id="DVFJ01000021">
    <property type="protein sequence ID" value="HIQ71869.1"/>
    <property type="molecule type" value="Genomic_DNA"/>
</dbReference>
<sequence>MKRVFLLTAMLLACVLALSGCQALGGLGATPTPIPTASPSPTPSPTPEPTKDPTINEDMPALDPTQPGQTPVPIDPIDMPTPTPTPTLNLEYDTFSSSAAGFAFSKPTTWIQTQGTVAEFVQYVEPSAEASTREDSGYPTRLTIVKYQKGTPQTSDDARDQLTSVVQELASEFQEMTVNDTYGSLSMGGGSGYYVYYRGVVADPSNPAVTYSVRGRAGVVAIGQALYQIRISTPANLFEYYQGVYRTARNSFDVL</sequence>
<evidence type="ECO:0000256" key="2">
    <source>
        <dbReference type="SAM" id="SignalP"/>
    </source>
</evidence>
<gene>
    <name evidence="3" type="ORF">IAB73_06670</name>
</gene>